<dbReference type="RefSeq" id="WP_142026063.1">
    <property type="nucleotide sequence ID" value="NZ_VFQE01000001.1"/>
</dbReference>
<accession>A0A543PHM6</accession>
<gene>
    <name evidence="3" type="ORF">FHU33_3043</name>
</gene>
<organism evidence="3 4">
    <name type="scientific">Blastococcus colisei</name>
    <dbReference type="NCBI Taxonomy" id="1564162"/>
    <lineage>
        <taxon>Bacteria</taxon>
        <taxon>Bacillati</taxon>
        <taxon>Actinomycetota</taxon>
        <taxon>Actinomycetes</taxon>
        <taxon>Geodermatophilales</taxon>
        <taxon>Geodermatophilaceae</taxon>
        <taxon>Blastococcus</taxon>
    </lineage>
</organism>
<comment type="caution">
    <text evidence="3">The sequence shown here is derived from an EMBL/GenBank/DDBJ whole genome shotgun (WGS) entry which is preliminary data.</text>
</comment>
<keyword evidence="4" id="KW-1185">Reference proteome</keyword>
<sequence>MTERDDLPLSDYDHLPVGSLTSRIRTLGSGDLKTLLEYERSHANRIQVVSAMQHRLSGLADGAQPSGGDPAATGADAPPPPAGGSQVSEATTGPPVNPPSQGDPTNPAQPRQ</sequence>
<dbReference type="InterPro" id="IPR058442">
    <property type="entry name" value="DUF8129"/>
</dbReference>
<dbReference type="Proteomes" id="UP000319865">
    <property type="component" value="Unassembled WGS sequence"/>
</dbReference>
<feature type="region of interest" description="Disordered" evidence="1">
    <location>
        <begin position="57"/>
        <end position="112"/>
    </location>
</feature>
<dbReference type="AlphaFoldDB" id="A0A543PHM6"/>
<feature type="compositionally biased region" description="Polar residues" evidence="1">
    <location>
        <begin position="99"/>
        <end position="112"/>
    </location>
</feature>
<dbReference type="EMBL" id="VFQE01000001">
    <property type="protein sequence ID" value="TQN43592.1"/>
    <property type="molecule type" value="Genomic_DNA"/>
</dbReference>
<feature type="domain" description="DUF8129" evidence="2">
    <location>
        <begin position="5"/>
        <end position="60"/>
    </location>
</feature>
<evidence type="ECO:0000313" key="3">
    <source>
        <dbReference type="EMBL" id="TQN43592.1"/>
    </source>
</evidence>
<evidence type="ECO:0000259" key="2">
    <source>
        <dbReference type="Pfam" id="PF26450"/>
    </source>
</evidence>
<dbReference type="OrthoDB" id="5187212at2"/>
<evidence type="ECO:0000256" key="1">
    <source>
        <dbReference type="SAM" id="MobiDB-lite"/>
    </source>
</evidence>
<proteinExistence type="predicted"/>
<name>A0A543PHM6_9ACTN</name>
<reference evidence="3 4" key="1">
    <citation type="submission" date="2019-06" db="EMBL/GenBank/DDBJ databases">
        <title>Sequencing the genomes of 1000 actinobacteria strains.</title>
        <authorList>
            <person name="Klenk H.-P."/>
        </authorList>
    </citation>
    <scope>NUCLEOTIDE SEQUENCE [LARGE SCALE GENOMIC DNA]</scope>
    <source>
        <strain evidence="3 4">DSM 46837</strain>
    </source>
</reference>
<evidence type="ECO:0000313" key="4">
    <source>
        <dbReference type="Proteomes" id="UP000319865"/>
    </source>
</evidence>
<protein>
    <recommendedName>
        <fullName evidence="2">DUF8129 domain-containing protein</fullName>
    </recommendedName>
</protein>
<feature type="compositionally biased region" description="Low complexity" evidence="1">
    <location>
        <begin position="67"/>
        <end position="76"/>
    </location>
</feature>
<dbReference type="Pfam" id="PF26450">
    <property type="entry name" value="DUF8129"/>
    <property type="match status" value="1"/>
</dbReference>